<accession>A0A6J6EUR1</accession>
<gene>
    <name evidence="1" type="ORF">UFOPK1493_02746</name>
</gene>
<evidence type="ECO:0000313" key="1">
    <source>
        <dbReference type="EMBL" id="CAB4576538.1"/>
    </source>
</evidence>
<dbReference type="AlphaFoldDB" id="A0A6J6EUR1"/>
<name>A0A6J6EUR1_9ZZZZ</name>
<sequence>MRHLVEAVHARSHQLFSGKLDRSVLGFAERAIVAAVRAPEGDFRDWAAIEAWAAGIAGQLVTTAV</sequence>
<dbReference type="EMBL" id="CAEZSR010000124">
    <property type="protein sequence ID" value="CAB4576538.1"/>
    <property type="molecule type" value="Genomic_DNA"/>
</dbReference>
<organism evidence="1">
    <name type="scientific">freshwater metagenome</name>
    <dbReference type="NCBI Taxonomy" id="449393"/>
    <lineage>
        <taxon>unclassified sequences</taxon>
        <taxon>metagenomes</taxon>
        <taxon>ecological metagenomes</taxon>
    </lineage>
</organism>
<proteinExistence type="predicted"/>
<reference evidence="1" key="1">
    <citation type="submission" date="2020-05" db="EMBL/GenBank/DDBJ databases">
        <authorList>
            <person name="Chiriac C."/>
            <person name="Salcher M."/>
            <person name="Ghai R."/>
            <person name="Kavagutti S V."/>
        </authorList>
    </citation>
    <scope>NUCLEOTIDE SEQUENCE</scope>
</reference>
<protein>
    <submittedName>
        <fullName evidence="1">Unannotated protein</fullName>
    </submittedName>
</protein>